<dbReference type="HOGENOM" id="CLU_047639_6_1_1"/>
<dbReference type="InterPro" id="IPR036908">
    <property type="entry name" value="RlpA-like_sf"/>
</dbReference>
<dbReference type="AlphaFoldDB" id="A0A0C3Q109"/>
<name>A0A0C3Q109_9AGAM</name>
<accession>A0A0C3Q109</accession>
<keyword evidence="4" id="KW-1185">Reference proteome</keyword>
<reference evidence="3 4" key="1">
    <citation type="submission" date="2014-04" db="EMBL/GenBank/DDBJ databases">
        <authorList>
            <consortium name="DOE Joint Genome Institute"/>
            <person name="Kuo A."/>
            <person name="Girlanda M."/>
            <person name="Perotto S."/>
            <person name="Kohler A."/>
            <person name="Nagy L.G."/>
            <person name="Floudas D."/>
            <person name="Copeland A."/>
            <person name="Barry K.W."/>
            <person name="Cichocki N."/>
            <person name="Veneault-Fourrey C."/>
            <person name="LaButti K."/>
            <person name="Lindquist E.A."/>
            <person name="Lipzen A."/>
            <person name="Lundell T."/>
            <person name="Morin E."/>
            <person name="Murat C."/>
            <person name="Sun H."/>
            <person name="Tunlid A."/>
            <person name="Henrissat B."/>
            <person name="Grigoriev I.V."/>
            <person name="Hibbett D.S."/>
            <person name="Martin F."/>
            <person name="Nordberg H.P."/>
            <person name="Cantor M.N."/>
            <person name="Hua S.X."/>
        </authorList>
    </citation>
    <scope>NUCLEOTIDE SEQUENCE [LARGE SCALE GENOMIC DNA]</scope>
    <source>
        <strain evidence="3 4">MUT 4182</strain>
    </source>
</reference>
<feature type="non-terminal residue" evidence="3">
    <location>
        <position position="1"/>
    </location>
</feature>
<dbReference type="OrthoDB" id="623670at2759"/>
<feature type="non-terminal residue" evidence="3">
    <location>
        <position position="96"/>
    </location>
</feature>
<dbReference type="CDD" id="cd22191">
    <property type="entry name" value="DPBB_RlpA_EXP_N-like"/>
    <property type="match status" value="1"/>
</dbReference>
<dbReference type="Proteomes" id="UP000054248">
    <property type="component" value="Unassembled WGS sequence"/>
</dbReference>
<reference evidence="4" key="2">
    <citation type="submission" date="2015-01" db="EMBL/GenBank/DDBJ databases">
        <title>Evolutionary Origins and Diversification of the Mycorrhizal Mutualists.</title>
        <authorList>
            <consortium name="DOE Joint Genome Institute"/>
            <consortium name="Mycorrhizal Genomics Consortium"/>
            <person name="Kohler A."/>
            <person name="Kuo A."/>
            <person name="Nagy L.G."/>
            <person name="Floudas D."/>
            <person name="Copeland A."/>
            <person name="Barry K.W."/>
            <person name="Cichocki N."/>
            <person name="Veneault-Fourrey C."/>
            <person name="LaButti K."/>
            <person name="Lindquist E.A."/>
            <person name="Lipzen A."/>
            <person name="Lundell T."/>
            <person name="Morin E."/>
            <person name="Murat C."/>
            <person name="Riley R."/>
            <person name="Ohm R."/>
            <person name="Sun H."/>
            <person name="Tunlid A."/>
            <person name="Henrissat B."/>
            <person name="Grigoriev I.V."/>
            <person name="Hibbett D.S."/>
            <person name="Martin F."/>
        </authorList>
    </citation>
    <scope>NUCLEOTIDE SEQUENCE [LARGE SCALE GENOMIC DNA]</scope>
    <source>
        <strain evidence="4">MUT 4182</strain>
    </source>
</reference>
<dbReference type="Pfam" id="PF03330">
    <property type="entry name" value="DPBB_1"/>
    <property type="match status" value="1"/>
</dbReference>
<evidence type="ECO:0000256" key="1">
    <source>
        <dbReference type="ARBA" id="ARBA00022729"/>
    </source>
</evidence>
<keyword evidence="1" id="KW-0732">Signal</keyword>
<evidence type="ECO:0000313" key="3">
    <source>
        <dbReference type="EMBL" id="KIO16151.1"/>
    </source>
</evidence>
<proteinExistence type="predicted"/>
<dbReference type="Gene3D" id="2.40.40.10">
    <property type="entry name" value="RlpA-like domain"/>
    <property type="match status" value="1"/>
</dbReference>
<evidence type="ECO:0000259" key="2">
    <source>
        <dbReference type="Pfam" id="PF03330"/>
    </source>
</evidence>
<organism evidence="3 4">
    <name type="scientific">Tulasnella calospora MUT 4182</name>
    <dbReference type="NCBI Taxonomy" id="1051891"/>
    <lineage>
        <taxon>Eukaryota</taxon>
        <taxon>Fungi</taxon>
        <taxon>Dikarya</taxon>
        <taxon>Basidiomycota</taxon>
        <taxon>Agaricomycotina</taxon>
        <taxon>Agaricomycetes</taxon>
        <taxon>Cantharellales</taxon>
        <taxon>Tulasnellaceae</taxon>
        <taxon>Tulasnella</taxon>
    </lineage>
</organism>
<gene>
    <name evidence="3" type="ORF">M407DRAFT_57369</name>
</gene>
<dbReference type="EMBL" id="KN823655">
    <property type="protein sequence ID" value="KIO16151.1"/>
    <property type="molecule type" value="Genomic_DNA"/>
</dbReference>
<dbReference type="InterPro" id="IPR009009">
    <property type="entry name" value="RlpA-like_DPBB"/>
</dbReference>
<dbReference type="PANTHER" id="PTHR31836">
    <property type="match status" value="1"/>
</dbReference>
<feature type="domain" description="RlpA-like protein double-psi beta-barrel" evidence="2">
    <location>
        <begin position="7"/>
        <end position="94"/>
    </location>
</feature>
<protein>
    <recommendedName>
        <fullName evidence="2">RlpA-like protein double-psi beta-barrel domain-containing protein</fullName>
    </recommendedName>
</protein>
<evidence type="ECO:0000313" key="4">
    <source>
        <dbReference type="Proteomes" id="UP000054248"/>
    </source>
</evidence>
<sequence>SLERRFSGRGTWFNVGLGACGKRNKDSQPIIAMNKVQWNNGKLCGKWLTIKANGKTAKGYIEDLCPSCKKGALDLSPSLFKKFAPLSKGVITVNWN</sequence>
<dbReference type="PANTHER" id="PTHR31836:SF25">
    <property type="entry name" value="RLPA-LIKE PROTEIN DOUBLE-PSI BETA-BARREL DOMAIN-CONTAINING PROTEIN"/>
    <property type="match status" value="1"/>
</dbReference>
<dbReference type="InterPro" id="IPR051477">
    <property type="entry name" value="Expansin_CellWall"/>
</dbReference>
<dbReference type="STRING" id="1051891.A0A0C3Q109"/>
<dbReference type="SUPFAM" id="SSF50685">
    <property type="entry name" value="Barwin-like endoglucanases"/>
    <property type="match status" value="1"/>
</dbReference>